<evidence type="ECO:0000256" key="14">
    <source>
        <dbReference type="SAM" id="Phobius"/>
    </source>
</evidence>
<dbReference type="SUPFAM" id="SSF101912">
    <property type="entry name" value="Sema domain"/>
    <property type="match status" value="1"/>
</dbReference>
<evidence type="ECO:0000259" key="16">
    <source>
        <dbReference type="PROSITE" id="PS50835"/>
    </source>
</evidence>
<dbReference type="InterPro" id="IPR007110">
    <property type="entry name" value="Ig-like_dom"/>
</dbReference>
<dbReference type="SUPFAM" id="SSF48726">
    <property type="entry name" value="Immunoglobulin"/>
    <property type="match status" value="1"/>
</dbReference>
<comment type="caution">
    <text evidence="12">Lacks conserved residue(s) required for the propagation of feature annotation.</text>
</comment>
<keyword evidence="15" id="KW-0732">Signal</keyword>
<comment type="similarity">
    <text evidence="2">Belongs to the semaphorin family.</text>
</comment>
<accession>A0A3P9JLL2</accession>
<evidence type="ECO:0000256" key="2">
    <source>
        <dbReference type="ARBA" id="ARBA00009492"/>
    </source>
</evidence>
<dbReference type="Ensembl" id="ENSORLT00015025268.1">
    <property type="protein sequence ID" value="ENSORLP00015032871.1"/>
    <property type="gene ID" value="ENSORLG00015017938.1"/>
</dbReference>
<dbReference type="FunFam" id="3.30.1680.10:FF:000016">
    <property type="entry name" value="Putative Semaphorin-6B"/>
    <property type="match status" value="1"/>
</dbReference>
<dbReference type="InterPro" id="IPR036352">
    <property type="entry name" value="Semap_dom_sf"/>
</dbReference>
<reference key="1">
    <citation type="journal article" date="2007" name="Nature">
        <title>The medaka draft genome and insights into vertebrate genome evolution.</title>
        <authorList>
            <person name="Kasahara M."/>
            <person name="Naruse K."/>
            <person name="Sasaki S."/>
            <person name="Nakatani Y."/>
            <person name="Qu W."/>
            <person name="Ahsan B."/>
            <person name="Yamada T."/>
            <person name="Nagayasu Y."/>
            <person name="Doi K."/>
            <person name="Kasai Y."/>
            <person name="Jindo T."/>
            <person name="Kobayashi D."/>
            <person name="Shimada A."/>
            <person name="Toyoda A."/>
            <person name="Kuroki Y."/>
            <person name="Fujiyama A."/>
            <person name="Sasaki T."/>
            <person name="Shimizu A."/>
            <person name="Asakawa S."/>
            <person name="Shimizu N."/>
            <person name="Hashimoto S."/>
            <person name="Yang J."/>
            <person name="Lee Y."/>
            <person name="Matsushima K."/>
            <person name="Sugano S."/>
            <person name="Sakaizumi M."/>
            <person name="Narita T."/>
            <person name="Ohishi K."/>
            <person name="Haga S."/>
            <person name="Ohta F."/>
            <person name="Nomoto H."/>
            <person name="Nogata K."/>
            <person name="Morishita T."/>
            <person name="Endo T."/>
            <person name="Shin-I T."/>
            <person name="Takeda H."/>
            <person name="Morishita S."/>
            <person name="Kohara Y."/>
        </authorList>
    </citation>
    <scope>NUCLEOTIDE SEQUENCE [LARGE SCALE GENOMIC DNA]</scope>
    <source>
        <strain>Hd-rR</strain>
    </source>
</reference>
<keyword evidence="7 14" id="KW-1133">Transmembrane helix</keyword>
<dbReference type="Gene3D" id="2.130.10.10">
    <property type="entry name" value="YVTN repeat-like/Quinoprotein amine dehydrogenase"/>
    <property type="match status" value="1"/>
</dbReference>
<evidence type="ECO:0000256" key="6">
    <source>
        <dbReference type="ARBA" id="ARBA00022902"/>
    </source>
</evidence>
<keyword evidence="5" id="KW-0221">Differentiation</keyword>
<feature type="region of interest" description="Disordered" evidence="13">
    <location>
        <begin position="700"/>
        <end position="769"/>
    </location>
</feature>
<dbReference type="SUPFAM" id="SSF103575">
    <property type="entry name" value="Plexin repeat"/>
    <property type="match status" value="1"/>
</dbReference>
<evidence type="ECO:0000256" key="7">
    <source>
        <dbReference type="ARBA" id="ARBA00022989"/>
    </source>
</evidence>
<evidence type="ECO:0000313" key="19">
    <source>
        <dbReference type="Proteomes" id="UP000265200"/>
    </source>
</evidence>
<feature type="transmembrane region" description="Helical" evidence="14">
    <location>
        <begin position="666"/>
        <end position="687"/>
    </location>
</feature>
<evidence type="ECO:0000256" key="11">
    <source>
        <dbReference type="ARBA" id="ARBA00074143"/>
    </source>
</evidence>
<dbReference type="PROSITE" id="PS50835">
    <property type="entry name" value="IG_LIKE"/>
    <property type="match status" value="1"/>
</dbReference>
<evidence type="ECO:0000256" key="10">
    <source>
        <dbReference type="ARBA" id="ARBA00023180"/>
    </source>
</evidence>
<evidence type="ECO:0000313" key="18">
    <source>
        <dbReference type="Ensembl" id="ENSORLP00015032871.1"/>
    </source>
</evidence>
<dbReference type="InterPro" id="IPR027231">
    <property type="entry name" value="Semaphorin"/>
</dbReference>
<sequence length="769" mass="85973">MNKGAMHPLLSLCVFSLLLPTVALEEDLPPISRPRRFVPYDGNNALLFQEEGVFNYSTMLVREDLNLLVVGSREAVFALDLKNVSKKHASVNWKVPLKKVNECKNKGKNPETECKNYIRVLHKKNNGKMYVCGTNAFDPECDLLSYTNGTLTLAGTGEDGKTKCPFDPYQKHASLMVDDSLYSATSVNFLGTEPIFARSSPPMRTEFTNFWLNEPSFVSMAQIPESKGSKEGDDDKVYLFFREIAVEFDFQNKMVVSRVARVCKGDIGGERTLQKKWTSFLKTRIDCPVLELQLPYLIQDTYLWCDPMQDWKGCIFYAVFTPQIRGTSDLSAVCAYKVSEMSKVFSEGKYKSPVPIETSFIKWVTFSGEVPFPRPGACINDEARKHDITNTMLLPDRTLQFVKEKPLMDEAIQPIGGRPVLVGKGAPFTRIVVSQVQPADEEPYHVMFIGTEAGTLLKAVNYNEEAFIIEEVKLFEQSGPIKILKTFKDKLYAGSDFGVVQISPANCERSPTCEDCVLARDPYCGWDGTDGKCVSFSDSKRKLIQSLKEGNASQCPKMDPKKPVELFIMQGGNMRLDCRSATQLAEVHWEKERLALSPSAHFHLLEDALLILNASETESGHYRCITVEKSKTSIHNSTVIEYQVQIYLPRSEINPLAQTSGPSVTGLQTTLAFFVIAFLALLAWNFYKSHIPLPCNTKKKNVEPQQNQDQEAPAAAAAVEKKPLMSEPQNNTSNNNHAAAVNARSDADEEAAPKPRLSTLQFIDDESEA</sequence>
<reference evidence="18" key="3">
    <citation type="submission" date="2025-08" db="UniProtKB">
        <authorList>
            <consortium name="Ensembl"/>
        </authorList>
    </citation>
    <scope>IDENTIFICATION</scope>
    <source>
        <strain evidence="18">HSOK</strain>
    </source>
</reference>
<proteinExistence type="inferred from homology"/>
<evidence type="ECO:0000256" key="4">
    <source>
        <dbReference type="ARBA" id="ARBA00022692"/>
    </source>
</evidence>
<dbReference type="PANTHER" id="PTHR11036">
    <property type="entry name" value="SEMAPHORIN"/>
    <property type="match status" value="1"/>
</dbReference>
<dbReference type="AlphaFoldDB" id="A0A3P9JLL2"/>
<evidence type="ECO:0000256" key="5">
    <source>
        <dbReference type="ARBA" id="ARBA00022782"/>
    </source>
</evidence>
<evidence type="ECO:0000259" key="17">
    <source>
        <dbReference type="PROSITE" id="PS51004"/>
    </source>
</evidence>
<evidence type="ECO:0000256" key="3">
    <source>
        <dbReference type="ARBA" id="ARBA00022473"/>
    </source>
</evidence>
<comment type="subcellular location">
    <subcellularLocation>
        <location evidence="1">Membrane</location>
    </subcellularLocation>
</comment>
<evidence type="ECO:0000256" key="12">
    <source>
        <dbReference type="PROSITE-ProRule" id="PRU00352"/>
    </source>
</evidence>
<feature type="compositionally biased region" description="Polar residues" evidence="13">
    <location>
        <begin position="727"/>
        <end position="737"/>
    </location>
</feature>
<evidence type="ECO:0000256" key="9">
    <source>
        <dbReference type="ARBA" id="ARBA00023157"/>
    </source>
</evidence>
<dbReference type="SMART" id="SM00423">
    <property type="entry name" value="PSI"/>
    <property type="match status" value="1"/>
</dbReference>
<dbReference type="InterPro" id="IPR001627">
    <property type="entry name" value="Semap_dom"/>
</dbReference>
<feature type="domain" description="Ig-like" evidence="16">
    <location>
        <begin position="556"/>
        <end position="641"/>
    </location>
</feature>
<evidence type="ECO:0000256" key="1">
    <source>
        <dbReference type="ARBA" id="ARBA00004370"/>
    </source>
</evidence>
<dbReference type="FunFam" id="2.60.40.10:FF:003659">
    <property type="match status" value="1"/>
</dbReference>
<dbReference type="InterPro" id="IPR013783">
    <property type="entry name" value="Ig-like_fold"/>
</dbReference>
<feature type="signal peptide" evidence="15">
    <location>
        <begin position="1"/>
        <end position="24"/>
    </location>
</feature>
<keyword evidence="3" id="KW-0217">Developmental protein</keyword>
<dbReference type="InterPro" id="IPR036179">
    <property type="entry name" value="Ig-like_dom_sf"/>
</dbReference>
<keyword evidence="8 14" id="KW-0472">Membrane</keyword>
<dbReference type="Pfam" id="PF01403">
    <property type="entry name" value="Sema"/>
    <property type="match status" value="1"/>
</dbReference>
<evidence type="ECO:0000256" key="13">
    <source>
        <dbReference type="SAM" id="MobiDB-lite"/>
    </source>
</evidence>
<keyword evidence="4 14" id="KW-0812">Transmembrane</keyword>
<dbReference type="PANTHER" id="PTHR11036:SF135">
    <property type="entry name" value="SEMAPHORIN 4D ISOFORM X1-RELATED"/>
    <property type="match status" value="1"/>
</dbReference>
<keyword evidence="9" id="KW-1015">Disulfide bond</keyword>
<reference evidence="18 19" key="2">
    <citation type="submission" date="2017-04" db="EMBL/GenBank/DDBJ databases">
        <title>CpG methylation of centromeres and impact of large insertions on vertebrate speciation.</title>
        <authorList>
            <person name="Ichikawa K."/>
            <person name="Yoshimura J."/>
            <person name="Morishita S."/>
        </authorList>
    </citation>
    <scope>NUCLEOTIDE SEQUENCE</scope>
    <source>
        <strain evidence="18 19">HSOK</strain>
    </source>
</reference>
<keyword evidence="10" id="KW-0325">Glycoprotein</keyword>
<name>A0A3P9JLL2_ORYLA</name>
<dbReference type="GO" id="GO:0016020">
    <property type="term" value="C:membrane"/>
    <property type="evidence" value="ECO:0007669"/>
    <property type="project" value="UniProtKB-SubCell"/>
</dbReference>
<dbReference type="GO" id="GO:0007411">
    <property type="term" value="P:axon guidance"/>
    <property type="evidence" value="ECO:0007669"/>
    <property type="project" value="UniProtKB-ARBA"/>
</dbReference>
<dbReference type="Gene3D" id="2.60.40.10">
    <property type="entry name" value="Immunoglobulins"/>
    <property type="match status" value="1"/>
</dbReference>
<reference evidence="18" key="4">
    <citation type="submission" date="2025-09" db="UniProtKB">
        <authorList>
            <consortium name="Ensembl"/>
        </authorList>
    </citation>
    <scope>IDENTIFICATION</scope>
    <source>
        <strain evidence="18">HSOK</strain>
    </source>
</reference>
<dbReference type="PROSITE" id="PS51004">
    <property type="entry name" value="SEMA"/>
    <property type="match status" value="1"/>
</dbReference>
<feature type="domain" description="Sema" evidence="17">
    <location>
        <begin position="35"/>
        <end position="504"/>
    </location>
</feature>
<dbReference type="GO" id="GO:0030215">
    <property type="term" value="F:semaphorin receptor binding"/>
    <property type="evidence" value="ECO:0007669"/>
    <property type="project" value="InterPro"/>
</dbReference>
<dbReference type="FunFam" id="2.130.10.10:FF:001703">
    <property type="entry name" value="Semaphorin 4e"/>
    <property type="match status" value="1"/>
</dbReference>
<organism evidence="18 19">
    <name type="scientific">Oryzias latipes</name>
    <name type="common">Japanese rice fish</name>
    <name type="synonym">Japanese killifish</name>
    <dbReference type="NCBI Taxonomy" id="8090"/>
    <lineage>
        <taxon>Eukaryota</taxon>
        <taxon>Metazoa</taxon>
        <taxon>Chordata</taxon>
        <taxon>Craniata</taxon>
        <taxon>Vertebrata</taxon>
        <taxon>Euteleostomi</taxon>
        <taxon>Actinopterygii</taxon>
        <taxon>Neopterygii</taxon>
        <taxon>Teleostei</taxon>
        <taxon>Neoteleostei</taxon>
        <taxon>Acanthomorphata</taxon>
        <taxon>Ovalentaria</taxon>
        <taxon>Atherinomorphae</taxon>
        <taxon>Beloniformes</taxon>
        <taxon>Adrianichthyidae</taxon>
        <taxon>Oryziinae</taxon>
        <taxon>Oryzias</taxon>
    </lineage>
</organism>
<dbReference type="Gene3D" id="3.30.1680.10">
    <property type="entry name" value="ligand-binding face of the semaphorins, domain 2"/>
    <property type="match status" value="1"/>
</dbReference>
<evidence type="ECO:0000256" key="15">
    <source>
        <dbReference type="SAM" id="SignalP"/>
    </source>
</evidence>
<dbReference type="Proteomes" id="UP000265200">
    <property type="component" value="Chromosome 17"/>
</dbReference>
<dbReference type="SMART" id="SM00630">
    <property type="entry name" value="Sema"/>
    <property type="match status" value="1"/>
</dbReference>
<feature type="chain" id="PRO_5018096519" description="Semaphorin-1A" evidence="15">
    <location>
        <begin position="25"/>
        <end position="769"/>
    </location>
</feature>
<dbReference type="Pfam" id="PF01437">
    <property type="entry name" value="PSI"/>
    <property type="match status" value="1"/>
</dbReference>
<keyword evidence="6" id="KW-0524">Neurogenesis</keyword>
<dbReference type="InterPro" id="IPR002165">
    <property type="entry name" value="Plexin_repeat"/>
</dbReference>
<evidence type="ECO:0000256" key="8">
    <source>
        <dbReference type="ARBA" id="ARBA00023136"/>
    </source>
</evidence>
<dbReference type="InterPro" id="IPR016201">
    <property type="entry name" value="PSI"/>
</dbReference>
<dbReference type="InterPro" id="IPR015943">
    <property type="entry name" value="WD40/YVTN_repeat-like_dom_sf"/>
</dbReference>
<protein>
    <recommendedName>
        <fullName evidence="11">Semaphorin-1A</fullName>
    </recommendedName>
</protein>